<comment type="similarity">
    <text evidence="2 8">Belongs to the anoctamin family.</text>
</comment>
<dbReference type="GO" id="GO:0005254">
    <property type="term" value="F:chloride channel activity"/>
    <property type="evidence" value="ECO:0007669"/>
    <property type="project" value="TreeGrafter"/>
</dbReference>
<keyword evidence="7" id="KW-0325">Glycoprotein</keyword>
<keyword evidence="4 8" id="KW-0812">Transmembrane</keyword>
<feature type="non-terminal residue" evidence="13">
    <location>
        <position position="1"/>
    </location>
</feature>
<reference evidence="13 14" key="1">
    <citation type="submission" date="2019-09" db="EMBL/GenBank/DDBJ databases">
        <title>Bird 10,000 Genomes (B10K) Project - Family phase.</title>
        <authorList>
            <person name="Zhang G."/>
        </authorList>
    </citation>
    <scope>NUCLEOTIDE SEQUENCE [LARGE SCALE GENOMIC DNA]</scope>
    <source>
        <strain evidence="13">B10K-DU-021-26</strain>
        <tissue evidence="13">Mixed tissue sample</tissue>
    </source>
</reference>
<evidence type="ECO:0000256" key="4">
    <source>
        <dbReference type="ARBA" id="ARBA00022692"/>
    </source>
</evidence>
<feature type="transmembrane region" description="Helical" evidence="8">
    <location>
        <begin position="508"/>
        <end position="526"/>
    </location>
</feature>
<feature type="compositionally biased region" description="Polar residues" evidence="9">
    <location>
        <begin position="41"/>
        <end position="57"/>
    </location>
</feature>
<feature type="domain" description="Anoctamin dimerisation" evidence="12">
    <location>
        <begin position="160"/>
        <end position="396"/>
    </location>
</feature>
<evidence type="ECO:0000256" key="10">
    <source>
        <dbReference type="SAM" id="SignalP"/>
    </source>
</evidence>
<dbReference type="InterPro" id="IPR007632">
    <property type="entry name" value="Anoctamin"/>
</dbReference>
<feature type="transmembrane region" description="Helical" evidence="8">
    <location>
        <begin position="410"/>
        <end position="437"/>
    </location>
</feature>
<feature type="non-terminal residue" evidence="13">
    <location>
        <position position="1025"/>
    </location>
</feature>
<dbReference type="AlphaFoldDB" id="A0A7K4RHR1"/>
<dbReference type="GO" id="GO:0046983">
    <property type="term" value="F:protein dimerization activity"/>
    <property type="evidence" value="ECO:0007669"/>
    <property type="project" value="InterPro"/>
</dbReference>
<feature type="chain" id="PRO_5029490151" description="Anoctamin" evidence="10">
    <location>
        <begin position="23"/>
        <end position="1025"/>
    </location>
</feature>
<feature type="transmembrane region" description="Helical" evidence="8">
    <location>
        <begin position="583"/>
        <end position="606"/>
    </location>
</feature>
<dbReference type="PANTHER" id="PTHR12308">
    <property type="entry name" value="ANOCTAMIN"/>
    <property type="match status" value="1"/>
</dbReference>
<sequence length="1025" mass="120199">SLPNMAKLMFLLAFSGMNTSKSETVKDHPLKPSRRSMPCLAQSQTHPQSLSKHSSFLQPNRVQPQPRPQPLSAGTSTATVDVVSERGRRFFLFQELVPTLEMERIYGNDKDTYTDDSEHGNYDARTDQSLLIQNKLIRQKTETRTKSSLKTDAMASSGLFFKDGKKRIDYILVYKKSSPQVEKRSTFEKNLRAEGLMLEREPAVTNSDIMFVKIHCPWETLCKYAERMNIRMPFRKKCYYTDWRSKTMGSLQRNMRELKSWLPRNPMKLDKEALPDLEETDCYTAPFSRARIHHFTINNKDSFFSNSTRSRIVHHMLQRTKYEDGKSKMGENPAFFPNLKLHKFYIFDLQILYLYLPGKGSHKSRHPIKTHGAQNHRHLLYERWARWGMWYKYQPLDLIRRYFGEKIGLYFAWLGWYTGMLIPAALVGLFVFLYGLFTMDSSQVSTAATAVYKYNVQQPSGRNGVIKEICEANETIMCPMCERNCTLQKLNESCIYAKVTHLFDNGGTVFFAIFMAIWATVFLEFWKRRRAVLTYDWDLIDWEDEEEELRPQFEAKYSQVERVNPITGKPEPFQPFPDKLSRLMVSVSGIFFMISLVLTAVFAVVVYRLVAMEQFASFKWYFIKKYWQFATSGTGVCINFMIIMSLNVVYEKVAYLLTDLEHPRTESEWENSFALKMFLFQFVNLNSSIFYIAFFLGRFAGRPGKYNKLFNRWRLEECHPSGCLIDLCLQMGVIMVLKQMWNNFMELGYPLLQNWWSRRKMKRGGQLMEQKISLPQWEKDWNLQPMNLHGLMDEYLEMVLQFGFTTIFVAAFPLAPLLALLNNIIEIRLDAYKFVTQWRRPMPARATDIGIWYGILEGIGVLAVITNAFVIAITSDYIPRFVYAYKYGPCTDQGYRQEKCLKGYVNSSLSVFDLSELGMGYSGWGIQDVGYRDYRAPPWSSTPYEFTLQFWHVLAARLAFIIVFEHLVFGIKSFIAYLIPDMPKDLCDRMRREKYLVQEMMYEAELEHLQRERKKNGKQYHHEWP</sequence>
<feature type="region of interest" description="Disordered" evidence="9">
    <location>
        <begin position="21"/>
        <end position="79"/>
    </location>
</feature>
<evidence type="ECO:0000256" key="6">
    <source>
        <dbReference type="ARBA" id="ARBA00023136"/>
    </source>
</evidence>
<feature type="signal peptide" evidence="10">
    <location>
        <begin position="1"/>
        <end position="22"/>
    </location>
</feature>
<dbReference type="Pfam" id="PF16178">
    <property type="entry name" value="Anoct_dimer"/>
    <property type="match status" value="1"/>
</dbReference>
<evidence type="ECO:0000313" key="14">
    <source>
        <dbReference type="Proteomes" id="UP000530263"/>
    </source>
</evidence>
<keyword evidence="10" id="KW-0732">Signal</keyword>
<evidence type="ECO:0000256" key="3">
    <source>
        <dbReference type="ARBA" id="ARBA00022475"/>
    </source>
</evidence>
<evidence type="ECO:0000256" key="9">
    <source>
        <dbReference type="SAM" id="MobiDB-lite"/>
    </source>
</evidence>
<name>A0A7K4RHR1_COLPI</name>
<feature type="transmembrane region" description="Helical" evidence="8">
    <location>
        <begin position="626"/>
        <end position="650"/>
    </location>
</feature>
<keyword evidence="6 8" id="KW-0472">Membrane</keyword>
<dbReference type="InterPro" id="IPR049452">
    <property type="entry name" value="Anoctamin_TM"/>
</dbReference>
<evidence type="ECO:0000256" key="1">
    <source>
        <dbReference type="ARBA" id="ARBA00004651"/>
    </source>
</evidence>
<evidence type="ECO:0000256" key="7">
    <source>
        <dbReference type="ARBA" id="ARBA00023180"/>
    </source>
</evidence>
<keyword evidence="14" id="KW-1185">Reference proteome</keyword>
<comment type="caution">
    <text evidence="13">The sequence shown here is derived from an EMBL/GenBank/DDBJ whole genome shotgun (WGS) entry which is preliminary data.</text>
</comment>
<feature type="transmembrane region" description="Helical" evidence="8">
    <location>
        <begin position="849"/>
        <end position="873"/>
    </location>
</feature>
<evidence type="ECO:0000259" key="12">
    <source>
        <dbReference type="Pfam" id="PF16178"/>
    </source>
</evidence>
<feature type="transmembrane region" description="Helical" evidence="8">
    <location>
        <begin position="722"/>
        <end position="741"/>
    </location>
</feature>
<organism evidence="13 14">
    <name type="scientific">Columbina picui</name>
    <name type="common">Picui ground-dove</name>
    <dbReference type="NCBI Taxonomy" id="115618"/>
    <lineage>
        <taxon>Eukaryota</taxon>
        <taxon>Metazoa</taxon>
        <taxon>Chordata</taxon>
        <taxon>Craniata</taxon>
        <taxon>Vertebrata</taxon>
        <taxon>Euteleostomi</taxon>
        <taxon>Archelosauria</taxon>
        <taxon>Archosauria</taxon>
        <taxon>Dinosauria</taxon>
        <taxon>Saurischia</taxon>
        <taxon>Theropoda</taxon>
        <taxon>Coelurosauria</taxon>
        <taxon>Aves</taxon>
        <taxon>Neognathae</taxon>
        <taxon>Neoaves</taxon>
        <taxon>Columbimorphae</taxon>
        <taxon>Columbiformes</taxon>
        <taxon>Columbidae</taxon>
        <taxon>Columbina</taxon>
    </lineage>
</organism>
<evidence type="ECO:0000256" key="2">
    <source>
        <dbReference type="ARBA" id="ARBA00009671"/>
    </source>
</evidence>
<proteinExistence type="inferred from homology"/>
<dbReference type="Proteomes" id="UP000530263">
    <property type="component" value="Unassembled WGS sequence"/>
</dbReference>
<dbReference type="Pfam" id="PF04547">
    <property type="entry name" value="Anoctamin"/>
    <property type="match status" value="1"/>
</dbReference>
<dbReference type="PANTHER" id="PTHR12308:SF16">
    <property type="entry name" value="ANOCTAMIN-3"/>
    <property type="match status" value="1"/>
</dbReference>
<dbReference type="OrthoDB" id="296386at2759"/>
<dbReference type="GO" id="GO:0005886">
    <property type="term" value="C:plasma membrane"/>
    <property type="evidence" value="ECO:0007669"/>
    <property type="project" value="UniProtKB-SubCell"/>
</dbReference>
<comment type="caution">
    <text evidence="8">Lacks conserved residue(s) required for the propagation of feature annotation.</text>
</comment>
<gene>
    <name evidence="13" type="primary">Ano3</name>
    <name evidence="13" type="ORF">COLPIC_R09522</name>
</gene>
<evidence type="ECO:0000256" key="8">
    <source>
        <dbReference type="RuleBase" id="RU280814"/>
    </source>
</evidence>
<keyword evidence="5 8" id="KW-1133">Transmembrane helix</keyword>
<evidence type="ECO:0000256" key="5">
    <source>
        <dbReference type="ARBA" id="ARBA00022989"/>
    </source>
</evidence>
<dbReference type="InterPro" id="IPR032394">
    <property type="entry name" value="Anoct_dimer"/>
</dbReference>
<evidence type="ECO:0000313" key="13">
    <source>
        <dbReference type="EMBL" id="NWQ72908.1"/>
    </source>
</evidence>
<feature type="domain" description="Anoctamin transmembrane" evidence="11">
    <location>
        <begin position="399"/>
        <end position="993"/>
    </location>
</feature>
<dbReference type="EMBL" id="VYZG01000003">
    <property type="protein sequence ID" value="NWQ72908.1"/>
    <property type="molecule type" value="Genomic_DNA"/>
</dbReference>
<feature type="transmembrane region" description="Helical" evidence="8">
    <location>
        <begin position="678"/>
        <end position="701"/>
    </location>
</feature>
<comment type="subcellular location">
    <subcellularLocation>
        <location evidence="1">Cell membrane</location>
        <topology evidence="1">Multi-pass membrane protein</topology>
    </subcellularLocation>
    <subcellularLocation>
        <location evidence="8">Membrane</location>
        <topology evidence="8">Multi-pass membrane protein</topology>
    </subcellularLocation>
</comment>
<feature type="transmembrane region" description="Helical" evidence="8">
    <location>
        <begin position="954"/>
        <end position="979"/>
    </location>
</feature>
<keyword evidence="3" id="KW-1003">Cell membrane</keyword>
<evidence type="ECO:0000259" key="11">
    <source>
        <dbReference type="Pfam" id="PF04547"/>
    </source>
</evidence>
<protein>
    <recommendedName>
        <fullName evidence="8">Anoctamin</fullName>
    </recommendedName>
</protein>
<accession>A0A7K4RHR1</accession>
<feature type="transmembrane region" description="Helical" evidence="8">
    <location>
        <begin position="798"/>
        <end position="821"/>
    </location>
</feature>